<comment type="caution">
    <text evidence="1">The sequence shown here is derived from an EMBL/GenBank/DDBJ whole genome shotgun (WGS) entry which is preliminary data.</text>
</comment>
<keyword evidence="2" id="KW-1185">Reference proteome</keyword>
<feature type="non-terminal residue" evidence="1">
    <location>
        <position position="1"/>
    </location>
</feature>
<evidence type="ECO:0000313" key="2">
    <source>
        <dbReference type="Proteomes" id="UP001140096"/>
    </source>
</evidence>
<dbReference type="EC" id="2.6.1.85" evidence="1"/>
<dbReference type="EMBL" id="JANBUP010001400">
    <property type="protein sequence ID" value="KAJ2806003.1"/>
    <property type="molecule type" value="Genomic_DNA"/>
</dbReference>
<organism evidence="1 2">
    <name type="scientific">Coemansia furcata</name>
    <dbReference type="NCBI Taxonomy" id="417177"/>
    <lineage>
        <taxon>Eukaryota</taxon>
        <taxon>Fungi</taxon>
        <taxon>Fungi incertae sedis</taxon>
        <taxon>Zoopagomycota</taxon>
        <taxon>Kickxellomycotina</taxon>
        <taxon>Kickxellomycetes</taxon>
        <taxon>Kickxellales</taxon>
        <taxon>Kickxellaceae</taxon>
        <taxon>Coemansia</taxon>
    </lineage>
</organism>
<name>A0ACC1LDF1_9FUNG</name>
<reference evidence="1" key="1">
    <citation type="submission" date="2022-07" db="EMBL/GenBank/DDBJ databases">
        <title>Phylogenomic reconstructions and comparative analyses of Kickxellomycotina fungi.</title>
        <authorList>
            <person name="Reynolds N.K."/>
            <person name="Stajich J.E."/>
            <person name="Barry K."/>
            <person name="Grigoriev I.V."/>
            <person name="Crous P."/>
            <person name="Smith M.E."/>
        </authorList>
    </citation>
    <scope>NUCLEOTIDE SEQUENCE</scope>
    <source>
        <strain evidence="1">CBS 102833</strain>
    </source>
</reference>
<dbReference type="Proteomes" id="UP001140096">
    <property type="component" value="Unassembled WGS sequence"/>
</dbReference>
<keyword evidence="1" id="KW-0032">Aminotransferase</keyword>
<proteinExistence type="predicted"/>
<protein>
    <submittedName>
        <fullName evidence="1">Para-aminobenzoate synthase, (PABA)</fullName>
        <ecNumber evidence="1">2.6.1.85</ecNumber>
    </submittedName>
</protein>
<evidence type="ECO:0000313" key="1">
    <source>
        <dbReference type="EMBL" id="KAJ2806003.1"/>
    </source>
</evidence>
<gene>
    <name evidence="1" type="primary">ABZ1</name>
    <name evidence="1" type="ORF">H4S07_003895</name>
</gene>
<keyword evidence="1" id="KW-0808">Transferase</keyword>
<accession>A0ACC1LDF1</accession>
<sequence>DNCMWRHDTGSSSRAAHGLRLVYETVDLSDYTGADVGGELFAHLYGDDNAPIWLDSANSSGMSVMASAQTPGSMTVRYTIHDRRVTTVRLTGASSNESLEDKLDSTATFWTWMQSIVDGTQIVGSSINEAGLGFQCGWIGYFGYEMKHAEKVLGCAPSPTRIPQDPDRNNNSERLPDAQLTFIDRCVVVDHRQKPPRAYVLALVAENSECASPAWIGTLGFRRHDETVDWIGRQVDSIRLWMSHPPSIVTGPTCKPDVLPMEPDMSRAEYVEAIARAKQWIAQGESYEICLTTQFRLSLDQHRARIRSAQDMHSLYASMRKHNPAPYGALLWFGDIGAGVASCSPERFLRTLINDKNERWVEMKPIKGTCRRMPRPTENVAEWERDDEQRAFQLQNDVKERAENLMIVDLIRHDLNWIAHQANVQVPRLMAIESYASVHQMVTTVQAQLRASVGDVGALAHCFPPGSMTGAPKLRTVRLLEELEPSEGRGVYSGCLGYFSAHGQADWSVVIRTAVVDHGGSRLSVGAGGALTILSDASAEWAEVETKLHSVLPGISQYVSSC</sequence>